<proteinExistence type="predicted"/>
<comment type="caution">
    <text evidence="2">The sequence shown here is derived from an EMBL/GenBank/DDBJ whole genome shotgun (WGS) entry which is preliminary data.</text>
</comment>
<dbReference type="Proteomes" id="UP000324222">
    <property type="component" value="Unassembled WGS sequence"/>
</dbReference>
<protein>
    <submittedName>
        <fullName evidence="2">Uncharacterized protein</fullName>
    </submittedName>
</protein>
<feature type="transmembrane region" description="Helical" evidence="1">
    <location>
        <begin position="116"/>
        <end position="137"/>
    </location>
</feature>
<gene>
    <name evidence="2" type="ORF">E2C01_019636</name>
</gene>
<accession>A0A5B7DYU8</accession>
<evidence type="ECO:0000313" key="2">
    <source>
        <dbReference type="EMBL" id="MPC26495.1"/>
    </source>
</evidence>
<keyword evidence="1" id="KW-0472">Membrane</keyword>
<dbReference type="EMBL" id="VSRR010001606">
    <property type="protein sequence ID" value="MPC26495.1"/>
    <property type="molecule type" value="Genomic_DNA"/>
</dbReference>
<keyword evidence="3" id="KW-1185">Reference proteome</keyword>
<name>A0A5B7DYU8_PORTR</name>
<evidence type="ECO:0000313" key="3">
    <source>
        <dbReference type="Proteomes" id="UP000324222"/>
    </source>
</evidence>
<feature type="transmembrane region" description="Helical" evidence="1">
    <location>
        <begin position="55"/>
        <end position="72"/>
    </location>
</feature>
<feature type="transmembrane region" description="Helical" evidence="1">
    <location>
        <begin position="79"/>
        <end position="96"/>
    </location>
</feature>
<dbReference type="AlphaFoldDB" id="A0A5B7DYU8"/>
<organism evidence="2 3">
    <name type="scientific">Portunus trituberculatus</name>
    <name type="common">Swimming crab</name>
    <name type="synonym">Neptunus trituberculatus</name>
    <dbReference type="NCBI Taxonomy" id="210409"/>
    <lineage>
        <taxon>Eukaryota</taxon>
        <taxon>Metazoa</taxon>
        <taxon>Ecdysozoa</taxon>
        <taxon>Arthropoda</taxon>
        <taxon>Crustacea</taxon>
        <taxon>Multicrustacea</taxon>
        <taxon>Malacostraca</taxon>
        <taxon>Eumalacostraca</taxon>
        <taxon>Eucarida</taxon>
        <taxon>Decapoda</taxon>
        <taxon>Pleocyemata</taxon>
        <taxon>Brachyura</taxon>
        <taxon>Eubrachyura</taxon>
        <taxon>Portunoidea</taxon>
        <taxon>Portunidae</taxon>
        <taxon>Portuninae</taxon>
        <taxon>Portunus</taxon>
    </lineage>
</organism>
<reference evidence="2 3" key="1">
    <citation type="submission" date="2019-05" db="EMBL/GenBank/DDBJ databases">
        <title>Another draft genome of Portunus trituberculatus and its Hox gene families provides insights of decapod evolution.</title>
        <authorList>
            <person name="Jeong J.-H."/>
            <person name="Song I."/>
            <person name="Kim S."/>
            <person name="Choi T."/>
            <person name="Kim D."/>
            <person name="Ryu S."/>
            <person name="Kim W."/>
        </authorList>
    </citation>
    <scope>NUCLEOTIDE SEQUENCE [LARGE SCALE GENOMIC DNA]</scope>
    <source>
        <tissue evidence="2">Muscle</tissue>
    </source>
</reference>
<keyword evidence="1" id="KW-1133">Transmembrane helix</keyword>
<keyword evidence="1" id="KW-0812">Transmembrane</keyword>
<evidence type="ECO:0000256" key="1">
    <source>
        <dbReference type="SAM" id="Phobius"/>
    </source>
</evidence>
<sequence length="143" mass="15358">MKGGLRIHLLLLARSNPFKPRLTSSTRRRSSISALSFSTSTLAFSISALDLSISALALSISVVALAVSTCFLRSSISKSSFFFVSSVFSLVITEHGRVVPRFRLLSSAEASNGTAGAWLELASLVFAVAWLTSRLFLRSLIAC</sequence>